<evidence type="ECO:0000256" key="3">
    <source>
        <dbReference type="ARBA" id="ARBA00022692"/>
    </source>
</evidence>
<dbReference type="SMART" id="SM00385">
    <property type="entry name" value="CYCLIN"/>
    <property type="match status" value="2"/>
</dbReference>
<feature type="domain" description="Cyclin-like" evidence="11">
    <location>
        <begin position="274"/>
        <end position="355"/>
    </location>
</feature>
<dbReference type="PRINTS" id="PR00685">
    <property type="entry name" value="TIFACTORIIB"/>
</dbReference>
<dbReference type="GO" id="GO:0005634">
    <property type="term" value="C:nucleus"/>
    <property type="evidence" value="ECO:0007669"/>
    <property type="project" value="TreeGrafter"/>
</dbReference>
<dbReference type="GO" id="GO:0005789">
    <property type="term" value="C:endoplasmic reticulum membrane"/>
    <property type="evidence" value="ECO:0007669"/>
    <property type="project" value="UniProtKB-SubCell"/>
</dbReference>
<evidence type="ECO:0000256" key="7">
    <source>
        <dbReference type="ARBA" id="ARBA00023136"/>
    </source>
</evidence>
<keyword evidence="3 10" id="KW-0812">Transmembrane</keyword>
<dbReference type="Gene3D" id="1.10.472.10">
    <property type="entry name" value="Cyclin-like"/>
    <property type="match status" value="1"/>
</dbReference>
<keyword evidence="4" id="KW-0256">Endoplasmic reticulum</keyword>
<dbReference type="Gene3D" id="1.10.472.170">
    <property type="match status" value="1"/>
</dbReference>
<dbReference type="PANTHER" id="PTHR11618:SF13">
    <property type="entry name" value="TRANSCRIPTION INITIATION FACTOR IIB"/>
    <property type="match status" value="1"/>
</dbReference>
<dbReference type="InterPro" id="IPR013763">
    <property type="entry name" value="Cyclin-like_dom"/>
</dbReference>
<evidence type="ECO:0000256" key="10">
    <source>
        <dbReference type="SAM" id="Phobius"/>
    </source>
</evidence>
<comment type="similarity">
    <text evidence="2">Belongs to the DPM3 family.</text>
</comment>
<dbReference type="AlphaFoldDB" id="A0A6A3EYP0"/>
<dbReference type="InterPro" id="IPR013174">
    <property type="entry name" value="DPM3"/>
</dbReference>
<gene>
    <name evidence="12" type="ORF">PF009_g11588</name>
</gene>
<keyword evidence="7 10" id="KW-0472">Membrane</keyword>
<evidence type="ECO:0000259" key="11">
    <source>
        <dbReference type="SMART" id="SM00385"/>
    </source>
</evidence>
<dbReference type="Pfam" id="PF00382">
    <property type="entry name" value="TFIIB"/>
    <property type="match status" value="2"/>
</dbReference>
<dbReference type="GO" id="GO:0017025">
    <property type="term" value="F:TBP-class protein binding"/>
    <property type="evidence" value="ECO:0007669"/>
    <property type="project" value="InterPro"/>
</dbReference>
<dbReference type="Pfam" id="PF08285">
    <property type="entry name" value="DPM3"/>
    <property type="match status" value="1"/>
</dbReference>
<evidence type="ECO:0000256" key="4">
    <source>
        <dbReference type="ARBA" id="ARBA00022824"/>
    </source>
</evidence>
<dbReference type="PANTHER" id="PTHR11618">
    <property type="entry name" value="TRANSCRIPTION INITIATION FACTOR IIB-RELATED"/>
    <property type="match status" value="1"/>
</dbReference>
<dbReference type="EMBL" id="QXGF01000552">
    <property type="protein sequence ID" value="KAE8938529.1"/>
    <property type="molecule type" value="Genomic_DNA"/>
</dbReference>
<keyword evidence="8" id="KW-0804">Transcription</keyword>
<proteinExistence type="inferred from homology"/>
<accession>A0A6A3EYP0</accession>
<evidence type="ECO:0000256" key="9">
    <source>
        <dbReference type="SAM" id="MobiDB-lite"/>
    </source>
</evidence>
<evidence type="ECO:0000256" key="6">
    <source>
        <dbReference type="ARBA" id="ARBA00023015"/>
    </source>
</evidence>
<evidence type="ECO:0000313" key="13">
    <source>
        <dbReference type="Proteomes" id="UP000429523"/>
    </source>
</evidence>
<name>A0A6A3EYP0_9STRA</name>
<feature type="transmembrane region" description="Helical" evidence="10">
    <location>
        <begin position="41"/>
        <end position="64"/>
    </location>
</feature>
<evidence type="ECO:0000256" key="1">
    <source>
        <dbReference type="ARBA" id="ARBA00004477"/>
    </source>
</evidence>
<dbReference type="GO" id="GO:0070897">
    <property type="term" value="P:transcription preinitiation complex assembly"/>
    <property type="evidence" value="ECO:0007669"/>
    <property type="project" value="InterPro"/>
</dbReference>
<dbReference type="Proteomes" id="UP000429523">
    <property type="component" value="Unassembled WGS sequence"/>
</dbReference>
<dbReference type="GO" id="GO:0097550">
    <property type="term" value="C:transcription preinitiation complex"/>
    <property type="evidence" value="ECO:0007669"/>
    <property type="project" value="TreeGrafter"/>
</dbReference>
<dbReference type="InterPro" id="IPR000812">
    <property type="entry name" value="TFIIB"/>
</dbReference>
<organism evidence="12 13">
    <name type="scientific">Phytophthora fragariae</name>
    <dbReference type="NCBI Taxonomy" id="53985"/>
    <lineage>
        <taxon>Eukaryota</taxon>
        <taxon>Sar</taxon>
        <taxon>Stramenopiles</taxon>
        <taxon>Oomycota</taxon>
        <taxon>Peronosporomycetes</taxon>
        <taxon>Peronosporales</taxon>
        <taxon>Peronosporaceae</taxon>
        <taxon>Phytophthora</taxon>
    </lineage>
</organism>
<comment type="caution">
    <text evidence="12">The sequence shown here is derived from an EMBL/GenBank/DDBJ whole genome shotgun (WGS) entry which is preliminary data.</text>
</comment>
<evidence type="ECO:0000256" key="8">
    <source>
        <dbReference type="ARBA" id="ARBA00023163"/>
    </source>
</evidence>
<feature type="region of interest" description="Disordered" evidence="9">
    <location>
        <begin position="146"/>
        <end position="171"/>
    </location>
</feature>
<comment type="subcellular location">
    <subcellularLocation>
        <location evidence="1">Endoplasmic reticulum membrane</location>
        <topology evidence="1">Multi-pass membrane protein</topology>
    </subcellularLocation>
</comment>
<evidence type="ECO:0000256" key="5">
    <source>
        <dbReference type="ARBA" id="ARBA00022989"/>
    </source>
</evidence>
<feature type="domain" description="Cyclin-like" evidence="11">
    <location>
        <begin position="179"/>
        <end position="261"/>
    </location>
</feature>
<keyword evidence="5 10" id="KW-1133">Transmembrane helix</keyword>
<evidence type="ECO:0000256" key="2">
    <source>
        <dbReference type="ARBA" id="ARBA00010430"/>
    </source>
</evidence>
<protein>
    <recommendedName>
        <fullName evidence="11">Cyclin-like domain-containing protein</fullName>
    </recommendedName>
</protein>
<dbReference type="SUPFAM" id="SSF47954">
    <property type="entry name" value="Cyclin-like"/>
    <property type="match status" value="2"/>
</dbReference>
<dbReference type="InterPro" id="IPR013150">
    <property type="entry name" value="TFIIB_cyclin"/>
</dbReference>
<keyword evidence="6" id="KW-0805">Transcription regulation</keyword>
<dbReference type="InterPro" id="IPR036915">
    <property type="entry name" value="Cyclin-like_sf"/>
</dbReference>
<sequence>MLKYQKWLAAFVVLLTLWLLLLRYATETVQDPRVVQVVTALPVYALVSFGAYSLASIALSVMAVQDFPEAAKELDRQVVEAKADLTKKGRVRAGSLPRVRKCGRRDGLQRGRRRVPQLRHDPRVGDTADARLDSVSLSTYLVDTKKSGGGADGESGGKHKRPNISSDSAKVRRMQRNMTRIQEVADYLSLPKKIVEIALDVYAEAEKQGVNMRGPERESMAVAVLFIACRKAGNARSLKEFEEASGVPKRRIGKSFMSLQRRLDLEVKQASTGEYVQRFCSRLGLPNKTQMIAHAVAKKADSLELSNGQPPVAVAASVIYLVAAYTNSKRSIQEISDVTMIGEKSVKRVCKELNKSRVVLFEGVVMT</sequence>
<evidence type="ECO:0000313" key="12">
    <source>
        <dbReference type="EMBL" id="KAE8938529.1"/>
    </source>
</evidence>
<reference evidence="12 13" key="1">
    <citation type="submission" date="2018-08" db="EMBL/GenBank/DDBJ databases">
        <title>Genomic investigation of the strawberry pathogen Phytophthora fragariae indicates pathogenicity is determined by transcriptional variation in three key races.</title>
        <authorList>
            <person name="Adams T.M."/>
            <person name="Armitage A.D."/>
            <person name="Sobczyk M.K."/>
            <person name="Bates H.J."/>
            <person name="Dunwell J.M."/>
            <person name="Nellist C.F."/>
            <person name="Harrison R.J."/>
        </authorList>
    </citation>
    <scope>NUCLEOTIDE SEQUENCE [LARGE SCALE GENOMIC DNA]</scope>
    <source>
        <strain evidence="12 13">NOV-9</strain>
    </source>
</reference>